<dbReference type="CDD" id="cd04586">
    <property type="entry name" value="CBS_pair_BON_assoc"/>
    <property type="match status" value="1"/>
</dbReference>
<evidence type="ECO:0000256" key="2">
    <source>
        <dbReference type="PROSITE-ProRule" id="PRU00703"/>
    </source>
</evidence>
<name>A0AAU2AE91_9ACTN</name>
<dbReference type="EMBL" id="CP108222">
    <property type="protein sequence ID" value="WTT22540.1"/>
    <property type="molecule type" value="Genomic_DNA"/>
</dbReference>
<protein>
    <submittedName>
        <fullName evidence="6">CBS domain-containing protein</fullName>
    </submittedName>
</protein>
<dbReference type="PANTHER" id="PTHR43080">
    <property type="entry name" value="CBS DOMAIN-CONTAINING PROTEIN CBSX3, MITOCHONDRIAL"/>
    <property type="match status" value="1"/>
</dbReference>
<evidence type="ECO:0000256" key="3">
    <source>
        <dbReference type="SAM" id="MobiDB-lite"/>
    </source>
</evidence>
<dbReference type="SMART" id="SM00116">
    <property type="entry name" value="CBS"/>
    <property type="match status" value="2"/>
</dbReference>
<keyword evidence="1 2" id="KW-0129">CBS domain</keyword>
<evidence type="ECO:0000256" key="1">
    <source>
        <dbReference type="ARBA" id="ARBA00023122"/>
    </source>
</evidence>
<feature type="domain" description="CBS" evidence="5">
    <location>
        <begin position="12"/>
        <end position="69"/>
    </location>
</feature>
<evidence type="ECO:0000259" key="4">
    <source>
        <dbReference type="PROSITE" id="PS50914"/>
    </source>
</evidence>
<accession>A0AAU2AE91</accession>
<dbReference type="Gene3D" id="3.10.580.10">
    <property type="entry name" value="CBS-domain"/>
    <property type="match status" value="1"/>
</dbReference>
<dbReference type="Pfam" id="PF00571">
    <property type="entry name" value="CBS"/>
    <property type="match status" value="2"/>
</dbReference>
<gene>
    <name evidence="6" type="ORF">OHA22_46905</name>
</gene>
<evidence type="ECO:0000313" key="6">
    <source>
        <dbReference type="EMBL" id="WTT22540.1"/>
    </source>
</evidence>
<reference evidence="6" key="1">
    <citation type="submission" date="2022-10" db="EMBL/GenBank/DDBJ databases">
        <title>The complete genomes of actinobacterial strains from the NBC collection.</title>
        <authorList>
            <person name="Joergensen T.S."/>
            <person name="Alvarez Arevalo M."/>
            <person name="Sterndorff E.B."/>
            <person name="Faurdal D."/>
            <person name="Vuksanovic O."/>
            <person name="Mourched A.-S."/>
            <person name="Charusanti P."/>
            <person name="Shaw S."/>
            <person name="Blin K."/>
            <person name="Weber T."/>
        </authorList>
    </citation>
    <scope>NUCLEOTIDE SEQUENCE</scope>
    <source>
        <strain evidence="6">NBC_00093</strain>
    </source>
</reference>
<dbReference type="InterPro" id="IPR007055">
    <property type="entry name" value="BON_dom"/>
</dbReference>
<evidence type="ECO:0000259" key="5">
    <source>
        <dbReference type="PROSITE" id="PS51371"/>
    </source>
</evidence>
<feature type="region of interest" description="Disordered" evidence="3">
    <location>
        <begin position="213"/>
        <end position="239"/>
    </location>
</feature>
<dbReference type="PANTHER" id="PTHR43080:SF29">
    <property type="entry name" value="OS02G0818000 PROTEIN"/>
    <property type="match status" value="1"/>
</dbReference>
<dbReference type="InterPro" id="IPR017080">
    <property type="entry name" value="UCP036990_CBS_BON"/>
</dbReference>
<dbReference type="PROSITE" id="PS51371">
    <property type="entry name" value="CBS"/>
    <property type="match status" value="2"/>
</dbReference>
<dbReference type="InterPro" id="IPR000644">
    <property type="entry name" value="CBS_dom"/>
</dbReference>
<proteinExistence type="predicted"/>
<dbReference type="Gene3D" id="3.30.1340.30">
    <property type="match status" value="1"/>
</dbReference>
<feature type="domain" description="BON" evidence="4">
    <location>
        <begin position="146"/>
        <end position="215"/>
    </location>
</feature>
<dbReference type="InterPro" id="IPR046342">
    <property type="entry name" value="CBS_dom_sf"/>
</dbReference>
<dbReference type="PIRSF" id="PIRSF036990">
    <property type="entry name" value="UCP036990_CBS_BON"/>
    <property type="match status" value="1"/>
</dbReference>
<dbReference type="PROSITE" id="PS50914">
    <property type="entry name" value="BON"/>
    <property type="match status" value="1"/>
</dbReference>
<organism evidence="6">
    <name type="scientific">Streptomyces sp. NBC_00093</name>
    <dbReference type="NCBI Taxonomy" id="2975649"/>
    <lineage>
        <taxon>Bacteria</taxon>
        <taxon>Bacillati</taxon>
        <taxon>Actinomycetota</taxon>
        <taxon>Actinomycetes</taxon>
        <taxon>Kitasatosporales</taxon>
        <taxon>Streptomycetaceae</taxon>
        <taxon>Streptomyces</taxon>
    </lineage>
</organism>
<sequence length="239" mass="25643">MHNTPHTVSDVMTRTVLALRSGATFKDVVKAMREWKVSALPVVDDGHRVVGVVSEADLLLKEEFRDGDPDGYARPRRPDDLAKAGARTAEELMTAPAVTVRSGASLAQCARIMARHRVKRLPVVDGNGVLKGIVSRCDLLGVFLRDDADLAREVRRTVVERLVPHTAEAIRVEVRDGIVKLTGRVREVGLAPVATHLARAVEGVVDVDCALSGPHRHPDPDPGLPDVEAAVANPGSPPG</sequence>
<dbReference type="SUPFAM" id="SSF54631">
    <property type="entry name" value="CBS-domain pair"/>
    <property type="match status" value="1"/>
</dbReference>
<feature type="domain" description="CBS" evidence="5">
    <location>
        <begin position="93"/>
        <end position="150"/>
    </location>
</feature>
<dbReference type="Pfam" id="PF04972">
    <property type="entry name" value="BON"/>
    <property type="match status" value="1"/>
</dbReference>
<dbReference type="InterPro" id="IPR051257">
    <property type="entry name" value="Diverse_CBS-Domain"/>
</dbReference>
<dbReference type="AlphaFoldDB" id="A0AAU2AE91"/>